<evidence type="ECO:0000259" key="3">
    <source>
        <dbReference type="Pfam" id="PF14870"/>
    </source>
</evidence>
<evidence type="ECO:0000256" key="2">
    <source>
        <dbReference type="ARBA" id="ARBA00023276"/>
    </source>
</evidence>
<dbReference type="EMBL" id="JBDIVE010000003">
    <property type="protein sequence ID" value="MEN3068312.1"/>
    <property type="molecule type" value="Genomic_DNA"/>
</dbReference>
<organism evidence="4 5">
    <name type="scientific">Uliginosibacterium sediminicola</name>
    <dbReference type="NCBI Taxonomy" id="2024550"/>
    <lineage>
        <taxon>Bacteria</taxon>
        <taxon>Pseudomonadati</taxon>
        <taxon>Pseudomonadota</taxon>
        <taxon>Betaproteobacteria</taxon>
        <taxon>Rhodocyclales</taxon>
        <taxon>Zoogloeaceae</taxon>
        <taxon>Uliginosibacterium</taxon>
    </lineage>
</organism>
<name>A0ABU9YX88_9RHOO</name>
<dbReference type="InterPro" id="IPR028203">
    <property type="entry name" value="PSII_CF48-like_dom"/>
</dbReference>
<dbReference type="RefSeq" id="WP_345919082.1">
    <property type="nucleotide sequence ID" value="NZ_JBDIVE010000003.1"/>
</dbReference>
<reference evidence="4 5" key="1">
    <citation type="journal article" date="2018" name="Int. J. Syst. Evol. Microbiol.">
        <title>Uliginosibacterium sediminicola sp. nov., isolated from freshwater sediment.</title>
        <authorList>
            <person name="Hwang W.M."/>
            <person name="Kim S.M."/>
            <person name="Kang K."/>
            <person name="Ahn T.Y."/>
        </authorList>
    </citation>
    <scope>NUCLEOTIDE SEQUENCE [LARGE SCALE GENOMIC DNA]</scope>
    <source>
        <strain evidence="4 5">M1-21</strain>
    </source>
</reference>
<evidence type="ECO:0000313" key="5">
    <source>
        <dbReference type="Proteomes" id="UP001410394"/>
    </source>
</evidence>
<keyword evidence="2" id="KW-0604">Photosystem II</keyword>
<protein>
    <submittedName>
        <fullName evidence="4">YCF48-related protein</fullName>
    </submittedName>
</protein>
<keyword evidence="1" id="KW-0602">Photosynthesis</keyword>
<evidence type="ECO:0000313" key="4">
    <source>
        <dbReference type="EMBL" id="MEN3068312.1"/>
    </source>
</evidence>
<proteinExistence type="predicted"/>
<dbReference type="Pfam" id="PF14870">
    <property type="entry name" value="PSII_BNR"/>
    <property type="match status" value="2"/>
</dbReference>
<feature type="domain" description="Photosynthesis system II assembly factor Ycf48/Hcf136-like" evidence="3">
    <location>
        <begin position="163"/>
        <end position="339"/>
    </location>
</feature>
<keyword evidence="5" id="KW-1185">Reference proteome</keyword>
<accession>A0ABU9YX88</accession>
<dbReference type="Proteomes" id="UP001410394">
    <property type="component" value="Unassembled WGS sequence"/>
</dbReference>
<comment type="caution">
    <text evidence="4">The sequence shown here is derived from an EMBL/GenBank/DDBJ whole genome shotgun (WGS) entry which is preliminary data.</text>
</comment>
<dbReference type="PANTHER" id="PTHR47199">
    <property type="entry name" value="PHOTOSYSTEM II STABILITY/ASSEMBLY FACTOR HCF136, CHLOROPLASTIC"/>
    <property type="match status" value="1"/>
</dbReference>
<dbReference type="PANTHER" id="PTHR47199:SF2">
    <property type="entry name" value="PHOTOSYSTEM II STABILITY_ASSEMBLY FACTOR HCF136, CHLOROPLASTIC"/>
    <property type="match status" value="1"/>
</dbReference>
<dbReference type="Gene3D" id="2.130.10.10">
    <property type="entry name" value="YVTN repeat-like/Quinoprotein amine dehydrogenase"/>
    <property type="match status" value="3"/>
</dbReference>
<dbReference type="SUPFAM" id="SSF110296">
    <property type="entry name" value="Oligoxyloglucan reducing end-specific cellobiohydrolase"/>
    <property type="match status" value="1"/>
</dbReference>
<gene>
    <name evidence="4" type="ORF">ABDB84_07460</name>
</gene>
<sequence>MMKILQSLLRAAMILGAWLAVQSGVAAPLEDPLLRPAMRSLRAQGAVMQAVVRAGSRLVSAGERGIILLSDDNGLHWRQAAVPVSVSLTALSFPSPRKGWAAGHAGVLLHTEDGGETWQLQLDGRRAAELYAESARNSSLSDQAALTRLRQDAERMLADGPDKPFLDVHFVSDYVGFAVGAYGLVFRTRDGGRQWQPLMGRLSNPKALHFYAVKGMPRAIYLAGEQGMLWRSTDLGEHFERLSSPYSGSLFALQVLSDEALLVGGLKGQVFRSSDAGRSFSQASGVMPVSINAFAKQGDGTLWLINQAGWLQFSIDQGAHWQTLDALRPGRINALELSADERLIVAGFRGLQRLDLPTNKP</sequence>
<dbReference type="InterPro" id="IPR015943">
    <property type="entry name" value="WD40/YVTN_repeat-like_dom_sf"/>
</dbReference>
<feature type="domain" description="Photosynthesis system II assembly factor Ycf48/Hcf136-like" evidence="3">
    <location>
        <begin position="62"/>
        <end position="120"/>
    </location>
</feature>
<evidence type="ECO:0000256" key="1">
    <source>
        <dbReference type="ARBA" id="ARBA00022531"/>
    </source>
</evidence>